<dbReference type="InterPro" id="IPR018114">
    <property type="entry name" value="TRYPSIN_HIS"/>
</dbReference>
<accession>A0A5C6EK37</accession>
<dbReference type="GO" id="GO:0006508">
    <property type="term" value="P:proteolysis"/>
    <property type="evidence" value="ECO:0007669"/>
    <property type="project" value="InterPro"/>
</dbReference>
<dbReference type="PROSITE" id="PS51257">
    <property type="entry name" value="PROKAR_LIPOPROTEIN"/>
    <property type="match status" value="1"/>
</dbReference>
<dbReference type="PROSITE" id="PS50240">
    <property type="entry name" value="TRYPSIN_DOM"/>
    <property type="match status" value="1"/>
</dbReference>
<dbReference type="PANTHER" id="PTHR24260">
    <property type="match status" value="1"/>
</dbReference>
<proteinExistence type="predicted"/>
<dbReference type="GO" id="GO:0004252">
    <property type="term" value="F:serine-type endopeptidase activity"/>
    <property type="evidence" value="ECO:0007669"/>
    <property type="project" value="InterPro"/>
</dbReference>
<dbReference type="Pfam" id="PF00089">
    <property type="entry name" value="Trypsin"/>
    <property type="match status" value="1"/>
</dbReference>
<feature type="chain" id="PRO_5022928811" evidence="2">
    <location>
        <begin position="24"/>
        <end position="370"/>
    </location>
</feature>
<dbReference type="SUPFAM" id="SSF50494">
    <property type="entry name" value="Trypsin-like serine proteases"/>
    <property type="match status" value="1"/>
</dbReference>
<gene>
    <name evidence="4" type="ORF">Poly59_48350</name>
</gene>
<dbReference type="RefSeq" id="WP_146536426.1">
    <property type="nucleotide sequence ID" value="NZ_SJPX01000005.1"/>
</dbReference>
<organism evidence="4 5">
    <name type="scientific">Rubripirellula reticaptiva</name>
    <dbReference type="NCBI Taxonomy" id="2528013"/>
    <lineage>
        <taxon>Bacteria</taxon>
        <taxon>Pseudomonadati</taxon>
        <taxon>Planctomycetota</taxon>
        <taxon>Planctomycetia</taxon>
        <taxon>Pirellulales</taxon>
        <taxon>Pirellulaceae</taxon>
        <taxon>Rubripirellula</taxon>
    </lineage>
</organism>
<dbReference type="InterPro" id="IPR009003">
    <property type="entry name" value="Peptidase_S1_PA"/>
</dbReference>
<dbReference type="Gene3D" id="2.40.10.10">
    <property type="entry name" value="Trypsin-like serine proteases"/>
    <property type="match status" value="1"/>
</dbReference>
<dbReference type="EMBL" id="SJPX01000005">
    <property type="protein sequence ID" value="TWU47991.1"/>
    <property type="molecule type" value="Genomic_DNA"/>
</dbReference>
<evidence type="ECO:0000256" key="2">
    <source>
        <dbReference type="SAM" id="SignalP"/>
    </source>
</evidence>
<dbReference type="SMART" id="SM00020">
    <property type="entry name" value="Tryp_SPc"/>
    <property type="match status" value="1"/>
</dbReference>
<keyword evidence="5" id="KW-1185">Reference proteome</keyword>
<feature type="compositionally biased region" description="Acidic residues" evidence="1">
    <location>
        <begin position="267"/>
        <end position="280"/>
    </location>
</feature>
<dbReference type="InterPro" id="IPR001314">
    <property type="entry name" value="Peptidase_S1A"/>
</dbReference>
<keyword evidence="2" id="KW-0732">Signal</keyword>
<dbReference type="PROSITE" id="PS00134">
    <property type="entry name" value="TRYPSIN_HIS"/>
    <property type="match status" value="1"/>
</dbReference>
<sequence precursor="true">MHYQSRPVSAFCLAIGLLAACLAQTPVTGQNFFPKILVGTPTDDYESVGIVGSITGGGFCTGTLISSTDVLTAAHCAFEVESSTEGTFEVGGQLYLTSAIFIHPDYNPVTYENDIAIFRLSEPVADIEPSTIFRGTPIVGDLLSIVGFGGTGTAIDGNDGTFGIKRVGITTIDDVTATVIEWLYDDPSEANTASGDSGGPGFLFVDGEPFIASITSGGSVFDSTLGDVAFNTRVDAFADWIDITLLEAVPTDTSDPAPSEPDTNSPSDEDADEDADQDTDDAMTACEKYLSKPFPFLNFLIDFLTSLLQSLTEVTDTAVITDVTETPDATDTVVDDSDSVTETVSQSTPHSATHKVRRNQPQRRGRSGGR</sequence>
<evidence type="ECO:0000256" key="1">
    <source>
        <dbReference type="SAM" id="MobiDB-lite"/>
    </source>
</evidence>
<feature type="compositionally biased region" description="Basic residues" evidence="1">
    <location>
        <begin position="352"/>
        <end position="370"/>
    </location>
</feature>
<feature type="compositionally biased region" description="Polar residues" evidence="1">
    <location>
        <begin position="251"/>
        <end position="266"/>
    </location>
</feature>
<reference evidence="4 5" key="1">
    <citation type="submission" date="2019-02" db="EMBL/GenBank/DDBJ databases">
        <title>Deep-cultivation of Planctomycetes and their phenomic and genomic characterization uncovers novel biology.</title>
        <authorList>
            <person name="Wiegand S."/>
            <person name="Jogler M."/>
            <person name="Boedeker C."/>
            <person name="Pinto D."/>
            <person name="Vollmers J."/>
            <person name="Rivas-Marin E."/>
            <person name="Kohn T."/>
            <person name="Peeters S.H."/>
            <person name="Heuer A."/>
            <person name="Rast P."/>
            <person name="Oberbeckmann S."/>
            <person name="Bunk B."/>
            <person name="Jeske O."/>
            <person name="Meyerdierks A."/>
            <person name="Storesund J.E."/>
            <person name="Kallscheuer N."/>
            <person name="Luecker S."/>
            <person name="Lage O.M."/>
            <person name="Pohl T."/>
            <person name="Merkel B.J."/>
            <person name="Hornburger P."/>
            <person name="Mueller R.-W."/>
            <person name="Bruemmer F."/>
            <person name="Labrenz M."/>
            <person name="Spormann A.M."/>
            <person name="Op Den Camp H."/>
            <person name="Overmann J."/>
            <person name="Amann R."/>
            <person name="Jetten M.S.M."/>
            <person name="Mascher T."/>
            <person name="Medema M.H."/>
            <person name="Devos D.P."/>
            <person name="Kaster A.-K."/>
            <person name="Ovreas L."/>
            <person name="Rohde M."/>
            <person name="Galperin M.Y."/>
            <person name="Jogler C."/>
        </authorList>
    </citation>
    <scope>NUCLEOTIDE SEQUENCE [LARGE SCALE GENOMIC DNA]</scope>
    <source>
        <strain evidence="4 5">Poly59</strain>
    </source>
</reference>
<evidence type="ECO:0000313" key="4">
    <source>
        <dbReference type="EMBL" id="TWU47991.1"/>
    </source>
</evidence>
<dbReference type="PRINTS" id="PR00722">
    <property type="entry name" value="CHYMOTRYPSIN"/>
</dbReference>
<dbReference type="InterPro" id="IPR051333">
    <property type="entry name" value="CLIP_Serine_Protease"/>
</dbReference>
<dbReference type="InterPro" id="IPR043504">
    <property type="entry name" value="Peptidase_S1_PA_chymotrypsin"/>
</dbReference>
<comment type="caution">
    <text evidence="4">The sequence shown here is derived from an EMBL/GenBank/DDBJ whole genome shotgun (WGS) entry which is preliminary data.</text>
</comment>
<name>A0A5C6EK37_9BACT</name>
<dbReference type="OrthoDB" id="285151at2"/>
<dbReference type="InterPro" id="IPR001254">
    <property type="entry name" value="Trypsin_dom"/>
</dbReference>
<protein>
    <submittedName>
        <fullName evidence="4">Trypsin</fullName>
    </submittedName>
</protein>
<feature type="region of interest" description="Disordered" evidence="1">
    <location>
        <begin position="330"/>
        <end position="370"/>
    </location>
</feature>
<feature type="signal peptide" evidence="2">
    <location>
        <begin position="1"/>
        <end position="23"/>
    </location>
</feature>
<feature type="region of interest" description="Disordered" evidence="1">
    <location>
        <begin position="249"/>
        <end position="280"/>
    </location>
</feature>
<feature type="domain" description="Peptidase S1" evidence="3">
    <location>
        <begin position="36"/>
        <end position="246"/>
    </location>
</feature>
<dbReference type="Proteomes" id="UP000317977">
    <property type="component" value="Unassembled WGS sequence"/>
</dbReference>
<evidence type="ECO:0000313" key="5">
    <source>
        <dbReference type="Proteomes" id="UP000317977"/>
    </source>
</evidence>
<evidence type="ECO:0000259" key="3">
    <source>
        <dbReference type="PROSITE" id="PS50240"/>
    </source>
</evidence>
<dbReference type="PANTHER" id="PTHR24260:SF147">
    <property type="entry name" value="EG:BACR7A4.3 PROTEIN-RELATED"/>
    <property type="match status" value="1"/>
</dbReference>
<dbReference type="AlphaFoldDB" id="A0A5C6EK37"/>